<proteinExistence type="predicted"/>
<organism evidence="5 6">
    <name type="scientific">Fulvivirga imtechensis AK7</name>
    <dbReference type="NCBI Taxonomy" id="1237149"/>
    <lineage>
        <taxon>Bacteria</taxon>
        <taxon>Pseudomonadati</taxon>
        <taxon>Bacteroidota</taxon>
        <taxon>Cytophagia</taxon>
        <taxon>Cytophagales</taxon>
        <taxon>Fulvivirgaceae</taxon>
        <taxon>Fulvivirga</taxon>
    </lineage>
</organism>
<dbReference type="EMBL" id="AMZN01000032">
    <property type="protein sequence ID" value="ELR71811.1"/>
    <property type="molecule type" value="Genomic_DNA"/>
</dbReference>
<feature type="domain" description="ABC transporter" evidence="4">
    <location>
        <begin position="3"/>
        <end position="203"/>
    </location>
</feature>
<comment type="caution">
    <text evidence="5">The sequence shown here is derived from an EMBL/GenBank/DDBJ whole genome shotgun (WGS) entry which is preliminary data.</text>
</comment>
<dbReference type="AlphaFoldDB" id="L8JS82"/>
<dbReference type="eggNOG" id="COG1131">
    <property type="taxonomic scope" value="Bacteria"/>
</dbReference>
<dbReference type="OrthoDB" id="9808363at2"/>
<evidence type="ECO:0000256" key="2">
    <source>
        <dbReference type="ARBA" id="ARBA00022741"/>
    </source>
</evidence>
<evidence type="ECO:0000256" key="3">
    <source>
        <dbReference type="ARBA" id="ARBA00022840"/>
    </source>
</evidence>
<name>L8JS82_9BACT</name>
<evidence type="ECO:0000259" key="4">
    <source>
        <dbReference type="PROSITE" id="PS50893"/>
    </source>
</evidence>
<dbReference type="Gene3D" id="3.40.50.300">
    <property type="entry name" value="P-loop containing nucleotide triphosphate hydrolases"/>
    <property type="match status" value="1"/>
</dbReference>
<dbReference type="RefSeq" id="WP_009579573.1">
    <property type="nucleotide sequence ID" value="NZ_AMZN01000032.1"/>
</dbReference>
<sequence length="208" mass="24209">MEISLQQLAKRYNKEWIFKDLTYTFNTGKSYALVGANGSGKSTLLQILSGYRLASSGKIIYQSDRIEVPADEVFSFISIATPYMELIEEFTLYEHLNFHFKFRKRRENYSIEDIMKSCYLQQSRDKIVKNFSSGMKQRLKLALAFYTESDLVLLDEPTSNLDEQGIAWYQDKLTELLNTSATVIIASNQKYEYQDFCTAQVNIHDYKK</sequence>
<keyword evidence="6" id="KW-1185">Reference proteome</keyword>
<dbReference type="SMART" id="SM00382">
    <property type="entry name" value="AAA"/>
    <property type="match status" value="1"/>
</dbReference>
<dbReference type="SUPFAM" id="SSF52540">
    <property type="entry name" value="P-loop containing nucleoside triphosphate hydrolases"/>
    <property type="match status" value="1"/>
</dbReference>
<dbReference type="PANTHER" id="PTHR42939">
    <property type="entry name" value="ABC TRANSPORTER ATP-BINDING PROTEIN ALBC-RELATED"/>
    <property type="match status" value="1"/>
</dbReference>
<keyword evidence="1" id="KW-0813">Transport</keyword>
<protein>
    <submittedName>
        <fullName evidence="5">ABC transporter, ATP-binding protein</fullName>
    </submittedName>
</protein>
<dbReference type="Pfam" id="PF00005">
    <property type="entry name" value="ABC_tran"/>
    <property type="match status" value="1"/>
</dbReference>
<keyword evidence="3 5" id="KW-0067">ATP-binding</keyword>
<accession>L8JS82</accession>
<dbReference type="STRING" id="1237149.C900_02186"/>
<dbReference type="InterPro" id="IPR051782">
    <property type="entry name" value="ABC_Transporter_VariousFunc"/>
</dbReference>
<dbReference type="InterPro" id="IPR027417">
    <property type="entry name" value="P-loop_NTPase"/>
</dbReference>
<dbReference type="InterPro" id="IPR017871">
    <property type="entry name" value="ABC_transporter-like_CS"/>
</dbReference>
<keyword evidence="2" id="KW-0547">Nucleotide-binding</keyword>
<dbReference type="Proteomes" id="UP000011135">
    <property type="component" value="Unassembled WGS sequence"/>
</dbReference>
<dbReference type="InterPro" id="IPR003439">
    <property type="entry name" value="ABC_transporter-like_ATP-bd"/>
</dbReference>
<gene>
    <name evidence="5" type="ORF">C900_02186</name>
</gene>
<dbReference type="InterPro" id="IPR003593">
    <property type="entry name" value="AAA+_ATPase"/>
</dbReference>
<dbReference type="PROSITE" id="PS50893">
    <property type="entry name" value="ABC_TRANSPORTER_2"/>
    <property type="match status" value="1"/>
</dbReference>
<reference evidence="5 6" key="1">
    <citation type="submission" date="2012-12" db="EMBL/GenBank/DDBJ databases">
        <title>Genome assembly of Fulvivirga imtechensis AK7.</title>
        <authorList>
            <person name="Nupur N."/>
            <person name="Khatri I."/>
            <person name="Kumar R."/>
            <person name="Subramanian S."/>
            <person name="Pinnaka A."/>
        </authorList>
    </citation>
    <scope>NUCLEOTIDE SEQUENCE [LARGE SCALE GENOMIC DNA]</scope>
    <source>
        <strain evidence="5 6">AK7</strain>
    </source>
</reference>
<dbReference type="PROSITE" id="PS00211">
    <property type="entry name" value="ABC_TRANSPORTER_1"/>
    <property type="match status" value="1"/>
</dbReference>
<dbReference type="GO" id="GO:0005524">
    <property type="term" value="F:ATP binding"/>
    <property type="evidence" value="ECO:0007669"/>
    <property type="project" value="UniProtKB-KW"/>
</dbReference>
<evidence type="ECO:0000313" key="6">
    <source>
        <dbReference type="Proteomes" id="UP000011135"/>
    </source>
</evidence>
<dbReference type="GO" id="GO:0016887">
    <property type="term" value="F:ATP hydrolysis activity"/>
    <property type="evidence" value="ECO:0007669"/>
    <property type="project" value="InterPro"/>
</dbReference>
<evidence type="ECO:0000256" key="1">
    <source>
        <dbReference type="ARBA" id="ARBA00022448"/>
    </source>
</evidence>
<evidence type="ECO:0000313" key="5">
    <source>
        <dbReference type="EMBL" id="ELR71811.1"/>
    </source>
</evidence>
<dbReference type="PANTHER" id="PTHR42939:SF1">
    <property type="entry name" value="ABC TRANSPORTER ATP-BINDING PROTEIN ALBC-RELATED"/>
    <property type="match status" value="1"/>
</dbReference>